<dbReference type="Proteomes" id="UP000268844">
    <property type="component" value="Unassembled WGS sequence"/>
</dbReference>
<evidence type="ECO:0000256" key="3">
    <source>
        <dbReference type="PIRSR" id="PIRSR006241-50"/>
    </source>
</evidence>
<evidence type="ECO:0000313" key="5">
    <source>
        <dbReference type="EMBL" id="VDS04243.1"/>
    </source>
</evidence>
<dbReference type="AlphaFoldDB" id="A0A3S4CCU4"/>
<dbReference type="PANTHER" id="PTHR43489">
    <property type="entry name" value="ISOMERASE"/>
    <property type="match status" value="1"/>
</dbReference>
<keyword evidence="1 2" id="KW-0413">Isomerase</keyword>
<dbReference type="PIRSF" id="PIRSF006241">
    <property type="entry name" value="HyI"/>
    <property type="match status" value="1"/>
</dbReference>
<protein>
    <submittedName>
        <fullName evidence="5">Hydroxypyruvate isomerase</fullName>
        <ecNumber evidence="5">5.3.1.22</ecNumber>
    </submittedName>
</protein>
<dbReference type="RefSeq" id="WP_126149832.1">
    <property type="nucleotide sequence ID" value="NZ_JBHTMH010000002.1"/>
</dbReference>
<dbReference type="SUPFAM" id="SSF51658">
    <property type="entry name" value="Xylose isomerase-like"/>
    <property type="match status" value="1"/>
</dbReference>
<dbReference type="InterPro" id="IPR026040">
    <property type="entry name" value="HyI-like"/>
</dbReference>
<keyword evidence="5" id="KW-0670">Pyruvate</keyword>
<proteinExistence type="inferred from homology"/>
<feature type="domain" description="Xylose isomerase-like TIM barrel" evidence="4">
    <location>
        <begin position="23"/>
        <end position="247"/>
    </location>
</feature>
<dbReference type="InterPro" id="IPR050417">
    <property type="entry name" value="Sugar_Epim/Isomerase"/>
</dbReference>
<name>A0A3S4CCU4_9HYPH</name>
<evidence type="ECO:0000313" key="6">
    <source>
        <dbReference type="Proteomes" id="UP000268844"/>
    </source>
</evidence>
<dbReference type="Pfam" id="PF01261">
    <property type="entry name" value="AP_endonuc_2"/>
    <property type="match status" value="1"/>
</dbReference>
<dbReference type="Gene3D" id="3.20.20.150">
    <property type="entry name" value="Divalent-metal-dependent TIM barrel enzymes"/>
    <property type="match status" value="1"/>
</dbReference>
<accession>A0A3S4CCU4</accession>
<dbReference type="OrthoDB" id="9786584at2"/>
<dbReference type="GO" id="GO:0008903">
    <property type="term" value="F:hydroxypyruvate isomerase activity"/>
    <property type="evidence" value="ECO:0007669"/>
    <property type="project" value="UniProtKB-EC"/>
</dbReference>
<dbReference type="EMBL" id="UZWD01000021">
    <property type="protein sequence ID" value="VDS04243.1"/>
    <property type="molecule type" value="Genomic_DNA"/>
</dbReference>
<gene>
    <name evidence="5" type="primary">hyi_1</name>
    <name evidence="5" type="ORF">DEVEQU_01376</name>
</gene>
<dbReference type="InterPro" id="IPR013022">
    <property type="entry name" value="Xyl_isomerase-like_TIM-brl"/>
</dbReference>
<feature type="active site" description="Proton donor/acceptor" evidence="3">
    <location>
        <position position="137"/>
    </location>
</feature>
<evidence type="ECO:0000256" key="2">
    <source>
        <dbReference type="PIRNR" id="PIRNR006241"/>
    </source>
</evidence>
<keyword evidence="6" id="KW-1185">Reference proteome</keyword>
<reference evidence="5 6" key="1">
    <citation type="submission" date="2018-12" db="EMBL/GenBank/DDBJ databases">
        <authorList>
            <person name="Criscuolo A."/>
        </authorList>
    </citation>
    <scope>NUCLEOTIDE SEQUENCE [LARGE SCALE GENOMIC DNA]</scope>
    <source>
        <strain evidence="5">ACIP1116281</strain>
    </source>
</reference>
<sequence length="260" mass="27842">MKLSACIEWLFSDASDDFVQRIHLAKQAGLDAVEFWRWSNKDIAAIEAALRETGMPLSGFLAEPMISITDPANHAAFLDGLKQSAALAQRLGATVLIAQAGNDQPGVSREDQHRALVSGLEASADILAGTGVRLGLEPLNTVIDHPGYYLSSTREALNIVDEVGRPEIGIVFDLYHSHLMGEAIDDVLAGRVSRVVHAHVADHPGRNDPGSGEIDLGRRLAWLYDNGYEGAVGLEYRPLNGTANGLEKVRAALSVDSAAS</sequence>
<dbReference type="EC" id="5.3.1.22" evidence="5"/>
<comment type="similarity">
    <text evidence="2">Belongs to the hyi family.</text>
</comment>
<evidence type="ECO:0000256" key="1">
    <source>
        <dbReference type="ARBA" id="ARBA00023235"/>
    </source>
</evidence>
<dbReference type="InterPro" id="IPR036237">
    <property type="entry name" value="Xyl_isomerase-like_sf"/>
</dbReference>
<feature type="active site" description="Proton donor/acceptor" evidence="3">
    <location>
        <position position="235"/>
    </location>
</feature>
<organism evidence="5 6">
    <name type="scientific">Devosia equisanguinis</name>
    <dbReference type="NCBI Taxonomy" id="2490941"/>
    <lineage>
        <taxon>Bacteria</taxon>
        <taxon>Pseudomonadati</taxon>
        <taxon>Pseudomonadota</taxon>
        <taxon>Alphaproteobacteria</taxon>
        <taxon>Hyphomicrobiales</taxon>
        <taxon>Devosiaceae</taxon>
        <taxon>Devosia</taxon>
    </lineage>
</organism>
<evidence type="ECO:0000259" key="4">
    <source>
        <dbReference type="Pfam" id="PF01261"/>
    </source>
</evidence>